<evidence type="ECO:0000259" key="7">
    <source>
        <dbReference type="SMART" id="SM00014"/>
    </source>
</evidence>
<organism evidence="8 9">
    <name type="scientific">Wallemia hederae</name>
    <dbReference type="NCBI Taxonomy" id="1540922"/>
    <lineage>
        <taxon>Eukaryota</taxon>
        <taxon>Fungi</taxon>
        <taxon>Dikarya</taxon>
        <taxon>Basidiomycota</taxon>
        <taxon>Wallemiomycotina</taxon>
        <taxon>Wallemiomycetes</taxon>
        <taxon>Wallemiales</taxon>
        <taxon>Wallemiaceae</taxon>
        <taxon>Wallemia</taxon>
    </lineage>
</organism>
<feature type="transmembrane region" description="Helical" evidence="6">
    <location>
        <begin position="90"/>
        <end position="107"/>
    </location>
</feature>
<evidence type="ECO:0000256" key="6">
    <source>
        <dbReference type="SAM" id="Phobius"/>
    </source>
</evidence>
<gene>
    <name evidence="8" type="ORF">E3P99_00252</name>
</gene>
<evidence type="ECO:0000256" key="3">
    <source>
        <dbReference type="ARBA" id="ARBA00022801"/>
    </source>
</evidence>
<comment type="subcellular location">
    <subcellularLocation>
        <location evidence="1">Membrane</location>
        <topology evidence="1">Multi-pass membrane protein</topology>
    </subcellularLocation>
</comment>
<keyword evidence="2 6" id="KW-0812">Transmembrane</keyword>
<dbReference type="OrthoDB" id="302705at2759"/>
<dbReference type="InterPro" id="IPR039667">
    <property type="entry name" value="Dolichyldiphosphatase_PAP2"/>
</dbReference>
<dbReference type="SUPFAM" id="SSF48317">
    <property type="entry name" value="Acid phosphatase/Vanadium-dependent haloperoxidase"/>
    <property type="match status" value="1"/>
</dbReference>
<protein>
    <recommendedName>
        <fullName evidence="7">Phosphatidic acid phosphatase type 2/haloperoxidase domain-containing protein</fullName>
    </recommendedName>
</protein>
<evidence type="ECO:0000313" key="9">
    <source>
        <dbReference type="Proteomes" id="UP000310189"/>
    </source>
</evidence>
<keyword evidence="5 6" id="KW-0472">Membrane</keyword>
<keyword evidence="4 6" id="KW-1133">Transmembrane helix</keyword>
<dbReference type="EMBL" id="SPNW01000003">
    <property type="protein sequence ID" value="TIA93144.1"/>
    <property type="molecule type" value="Genomic_DNA"/>
</dbReference>
<dbReference type="GO" id="GO:0016020">
    <property type="term" value="C:membrane"/>
    <property type="evidence" value="ECO:0007669"/>
    <property type="project" value="UniProtKB-SubCell"/>
</dbReference>
<dbReference type="UniPathway" id="UPA00378"/>
<feature type="transmembrane region" description="Helical" evidence="6">
    <location>
        <begin position="22"/>
        <end position="44"/>
    </location>
</feature>
<evidence type="ECO:0000256" key="1">
    <source>
        <dbReference type="ARBA" id="ARBA00004141"/>
    </source>
</evidence>
<name>A0A4T0FZ64_9BASI</name>
<evidence type="ECO:0000256" key="4">
    <source>
        <dbReference type="ARBA" id="ARBA00022989"/>
    </source>
</evidence>
<proteinExistence type="predicted"/>
<keyword evidence="9" id="KW-1185">Reference proteome</keyword>
<evidence type="ECO:0000256" key="5">
    <source>
        <dbReference type="ARBA" id="ARBA00023136"/>
    </source>
</evidence>
<dbReference type="InterPro" id="IPR036938">
    <property type="entry name" value="PAP2/HPO_sf"/>
</dbReference>
<dbReference type="Gene3D" id="1.20.144.10">
    <property type="entry name" value="Phosphatidic acid phosphatase type 2/haloperoxidase"/>
    <property type="match status" value="1"/>
</dbReference>
<accession>A0A4T0FZ64</accession>
<evidence type="ECO:0000256" key="2">
    <source>
        <dbReference type="ARBA" id="ARBA00022692"/>
    </source>
</evidence>
<feature type="transmembrane region" description="Helical" evidence="6">
    <location>
        <begin position="142"/>
        <end position="159"/>
    </location>
</feature>
<dbReference type="AlphaFoldDB" id="A0A4T0FZ64"/>
<dbReference type="SMART" id="SM00014">
    <property type="entry name" value="acidPPc"/>
    <property type="match status" value="1"/>
</dbReference>
<evidence type="ECO:0000313" key="8">
    <source>
        <dbReference type="EMBL" id="TIA93144.1"/>
    </source>
</evidence>
<dbReference type="PANTHER" id="PTHR14969">
    <property type="entry name" value="SPHINGOSINE-1-PHOSPHATE PHOSPHOHYDROLASE"/>
    <property type="match status" value="1"/>
</dbReference>
<dbReference type="InterPro" id="IPR000326">
    <property type="entry name" value="PAP2/HPO"/>
</dbReference>
<comment type="caution">
    <text evidence="8">The sequence shown here is derived from an EMBL/GenBank/DDBJ whole genome shotgun (WGS) entry which is preliminary data.</text>
</comment>
<dbReference type="Proteomes" id="UP000310189">
    <property type="component" value="Unassembled WGS sequence"/>
</dbReference>
<keyword evidence="3" id="KW-0378">Hydrolase</keyword>
<feature type="domain" description="Phosphatidic acid phosphatase type 2/haloperoxidase" evidence="7">
    <location>
        <begin position="51"/>
        <end position="157"/>
    </location>
</feature>
<dbReference type="CDD" id="cd03382">
    <property type="entry name" value="PAP2_dolichyldiphosphatase"/>
    <property type="match status" value="1"/>
</dbReference>
<dbReference type="Pfam" id="PF01569">
    <property type="entry name" value="PAP2"/>
    <property type="match status" value="1"/>
</dbReference>
<dbReference type="PANTHER" id="PTHR14969:SF13">
    <property type="entry name" value="AT30094P"/>
    <property type="match status" value="1"/>
</dbReference>
<sequence length="217" mass="24527">MTTLSQLTHLDLTYVQYTHDSLLSYALAHVTLLPFVTLSAYAAIVYVNRDALFLNAFTGQLINEALNLVLKRLFKIRRPNIGTGYGMPSSHAQFAAYAATFLILHQLRKQGRLDNQARCALLVAIIVAYSRHHLHYHTINQIVVGWLVGVSFAVIYFSVTELSCGRRCNTNTNSNTKSKSLKRSNRIQVICHLLRSTRLYVVHTLSLNDPTLDVRQQ</sequence>
<dbReference type="GO" id="GO:0042392">
    <property type="term" value="F:sphingosine-1-phosphate phosphatase activity"/>
    <property type="evidence" value="ECO:0007669"/>
    <property type="project" value="TreeGrafter"/>
</dbReference>
<reference evidence="8 9" key="1">
    <citation type="submission" date="2019-03" db="EMBL/GenBank/DDBJ databases">
        <title>Sequencing 23 genomes of Wallemia ichthyophaga.</title>
        <authorList>
            <person name="Gostincar C."/>
        </authorList>
    </citation>
    <scope>NUCLEOTIDE SEQUENCE [LARGE SCALE GENOMIC DNA]</scope>
    <source>
        <strain evidence="8 9">EXF-5753</strain>
    </source>
</reference>